<name>A0ABN0WFE7_9ACTN</name>
<keyword evidence="1" id="KW-0812">Transmembrane</keyword>
<keyword evidence="1" id="KW-0472">Membrane</keyword>
<proteinExistence type="predicted"/>
<dbReference type="Proteomes" id="UP001501822">
    <property type="component" value="Unassembled WGS sequence"/>
</dbReference>
<dbReference type="EMBL" id="BAAABM010000016">
    <property type="protein sequence ID" value="GAA0335565.1"/>
    <property type="molecule type" value="Genomic_DNA"/>
</dbReference>
<feature type="transmembrane region" description="Helical" evidence="1">
    <location>
        <begin position="47"/>
        <end position="64"/>
    </location>
</feature>
<evidence type="ECO:0000313" key="3">
    <source>
        <dbReference type="Proteomes" id="UP001501822"/>
    </source>
</evidence>
<keyword evidence="3" id="KW-1185">Reference proteome</keyword>
<accession>A0ABN0WFE7</accession>
<keyword evidence="1" id="KW-1133">Transmembrane helix</keyword>
<protein>
    <submittedName>
        <fullName evidence="2">Uncharacterized protein</fullName>
    </submittedName>
</protein>
<sequence>MRSVNELSFRGRDRYHPSWPHVAALGLGLVIEGAVSFSGLGAVGTCWLLGGTVLLVGLGISMMLRSSTTVGAAGITICWGIGRGRTHPWHEIRWIEVRETKNNHGTARVARITLANGRRRSLPALQDSTQYPDPDFPVNFQRVVTWWEFSTDPAARVQPPKRVRHRVTPQVAGLVLGVLITVVVIVLGVAMKG</sequence>
<feature type="transmembrane region" description="Helical" evidence="1">
    <location>
        <begin position="21"/>
        <end position="41"/>
    </location>
</feature>
<comment type="caution">
    <text evidence="2">The sequence shown here is derived from an EMBL/GenBank/DDBJ whole genome shotgun (WGS) entry which is preliminary data.</text>
</comment>
<reference evidence="2 3" key="1">
    <citation type="journal article" date="2019" name="Int. J. Syst. Evol. Microbiol.">
        <title>The Global Catalogue of Microorganisms (GCM) 10K type strain sequencing project: providing services to taxonomists for standard genome sequencing and annotation.</title>
        <authorList>
            <consortium name="The Broad Institute Genomics Platform"/>
            <consortium name="The Broad Institute Genome Sequencing Center for Infectious Disease"/>
            <person name="Wu L."/>
            <person name="Ma J."/>
        </authorList>
    </citation>
    <scope>NUCLEOTIDE SEQUENCE [LARGE SCALE GENOMIC DNA]</scope>
    <source>
        <strain evidence="2 3">JCM 3146</strain>
    </source>
</reference>
<evidence type="ECO:0000256" key="1">
    <source>
        <dbReference type="SAM" id="Phobius"/>
    </source>
</evidence>
<evidence type="ECO:0000313" key="2">
    <source>
        <dbReference type="EMBL" id="GAA0335565.1"/>
    </source>
</evidence>
<organism evidence="2 3">
    <name type="scientific">Actinoallomurus spadix</name>
    <dbReference type="NCBI Taxonomy" id="79912"/>
    <lineage>
        <taxon>Bacteria</taxon>
        <taxon>Bacillati</taxon>
        <taxon>Actinomycetota</taxon>
        <taxon>Actinomycetes</taxon>
        <taxon>Streptosporangiales</taxon>
        <taxon>Thermomonosporaceae</taxon>
        <taxon>Actinoallomurus</taxon>
    </lineage>
</organism>
<gene>
    <name evidence="2" type="ORF">GCM10010151_26580</name>
</gene>
<feature type="transmembrane region" description="Helical" evidence="1">
    <location>
        <begin position="171"/>
        <end position="191"/>
    </location>
</feature>